<reference evidence="3 4" key="1">
    <citation type="submission" date="2023-12" db="EMBL/GenBank/DDBJ databases">
        <title>the genome sequence of Hyalangium sp. s54d21.</title>
        <authorList>
            <person name="Zhang X."/>
        </authorList>
    </citation>
    <scope>NUCLEOTIDE SEQUENCE [LARGE SCALE GENOMIC DNA]</scope>
    <source>
        <strain evidence="4">s54d21</strain>
    </source>
</reference>
<evidence type="ECO:0000256" key="1">
    <source>
        <dbReference type="SAM" id="Phobius"/>
    </source>
</evidence>
<dbReference type="CDD" id="cd01060">
    <property type="entry name" value="Membrane-FADS-like"/>
    <property type="match status" value="1"/>
</dbReference>
<gene>
    <name evidence="3" type="ORF">SYV04_05990</name>
</gene>
<keyword evidence="1" id="KW-1133">Transmembrane helix</keyword>
<dbReference type="InterPro" id="IPR005804">
    <property type="entry name" value="FA_desaturase_dom"/>
</dbReference>
<feature type="transmembrane region" description="Helical" evidence="1">
    <location>
        <begin position="38"/>
        <end position="59"/>
    </location>
</feature>
<feature type="transmembrane region" description="Helical" evidence="1">
    <location>
        <begin position="153"/>
        <end position="170"/>
    </location>
</feature>
<evidence type="ECO:0000259" key="2">
    <source>
        <dbReference type="Pfam" id="PF00487"/>
    </source>
</evidence>
<keyword evidence="1" id="KW-0812">Transmembrane</keyword>
<name>A0ABU5GYH3_9BACT</name>
<organism evidence="3 4">
    <name type="scientific">Hyalangium rubrum</name>
    <dbReference type="NCBI Taxonomy" id="3103134"/>
    <lineage>
        <taxon>Bacteria</taxon>
        <taxon>Pseudomonadati</taxon>
        <taxon>Myxococcota</taxon>
        <taxon>Myxococcia</taxon>
        <taxon>Myxococcales</taxon>
        <taxon>Cystobacterineae</taxon>
        <taxon>Archangiaceae</taxon>
        <taxon>Hyalangium</taxon>
    </lineage>
</organism>
<dbReference type="RefSeq" id="WP_321544648.1">
    <property type="nucleotide sequence ID" value="NZ_JAXIVS010000002.1"/>
</dbReference>
<sequence length="300" mass="34296">MRPPRTTSPALDLPNLAVHALWWAWFPALLWSWSSLEWTGRAGMLVLGWAVLFWNYAVLHNHMHVPIVKPRALQFVVSRTLGLSCGFPYRGYYIHHFNHHRYNDGPGDWGMRRPGEGVLRYLLRSTLAPWFWPWQVVGNVWQATKTRAWRLELALDFVVVDGLLLGLVFWRPSLGLSLWGLWLVGQLSIYWLNLAAHFETDARRKDSLAVTSNSRLYNLFFFNAGHHQAHHVWPQVPWRELPGATHSLTVADRVRPDLQTSLSPINPLWVARVLRGYSAAPCEPLTESTITSGTPSAVTS</sequence>
<dbReference type="Pfam" id="PF00487">
    <property type="entry name" value="FA_desaturase"/>
    <property type="match status" value="1"/>
</dbReference>
<keyword evidence="1" id="KW-0472">Membrane</keyword>
<feature type="transmembrane region" description="Helical" evidence="1">
    <location>
        <begin position="12"/>
        <end position="32"/>
    </location>
</feature>
<feature type="domain" description="Fatty acid desaturase" evidence="2">
    <location>
        <begin position="38"/>
        <end position="245"/>
    </location>
</feature>
<dbReference type="Proteomes" id="UP001291309">
    <property type="component" value="Unassembled WGS sequence"/>
</dbReference>
<feature type="transmembrane region" description="Helical" evidence="1">
    <location>
        <begin position="176"/>
        <end position="196"/>
    </location>
</feature>
<proteinExistence type="predicted"/>
<dbReference type="EMBL" id="JAXIVS010000002">
    <property type="protein sequence ID" value="MDY7225922.1"/>
    <property type="molecule type" value="Genomic_DNA"/>
</dbReference>
<protein>
    <submittedName>
        <fullName evidence="3">Fatty acid desaturase</fullName>
    </submittedName>
</protein>
<evidence type="ECO:0000313" key="3">
    <source>
        <dbReference type="EMBL" id="MDY7225922.1"/>
    </source>
</evidence>
<keyword evidence="4" id="KW-1185">Reference proteome</keyword>
<accession>A0ABU5GYH3</accession>
<evidence type="ECO:0000313" key="4">
    <source>
        <dbReference type="Proteomes" id="UP001291309"/>
    </source>
</evidence>
<comment type="caution">
    <text evidence="3">The sequence shown here is derived from an EMBL/GenBank/DDBJ whole genome shotgun (WGS) entry which is preliminary data.</text>
</comment>